<proteinExistence type="predicted"/>
<sequence length="254" mass="28355">LVSKITPRRDIGKPRLPVDRVFTVKGSGTVVTGTLIDGCLSQGEKVVIFSKNLHTRIRALESYKEKTNRAQPGTRVAVNLVGLEKKDIKRGDIIFGGEEQVRSSMILDTRVELISRLANPLKNNTELVVYLGTKEILGRIILLGAKALKPGESAFAQLRFKEPVATRIGAHFIIRKPSPAETIGGGTVLDPLASKHKFKDMDNVIFFLQRRINLGIEELLLTELDKNKYMEEAQLLMPSHYSSQEVRDCVRLLQ</sequence>
<dbReference type="GO" id="GO:0001514">
    <property type="term" value="P:selenocysteine incorporation"/>
    <property type="evidence" value="ECO:0007669"/>
    <property type="project" value="TreeGrafter"/>
</dbReference>
<reference evidence="5" key="1">
    <citation type="journal article" date="2014" name="Front. Microbiol.">
        <title>High frequency of phylogenetically diverse reductive dehalogenase-homologous genes in deep subseafloor sedimentary metagenomes.</title>
        <authorList>
            <person name="Kawai M."/>
            <person name="Futagami T."/>
            <person name="Toyoda A."/>
            <person name="Takaki Y."/>
            <person name="Nishi S."/>
            <person name="Hori S."/>
            <person name="Arai W."/>
            <person name="Tsubouchi T."/>
            <person name="Morono Y."/>
            <person name="Uchiyama I."/>
            <person name="Ito T."/>
            <person name="Fujiyama A."/>
            <person name="Inagaki F."/>
            <person name="Takami H."/>
        </authorList>
    </citation>
    <scope>NUCLEOTIDE SEQUENCE</scope>
    <source>
        <strain evidence="5">Expedition CK06-06</strain>
    </source>
</reference>
<dbReference type="PANTHER" id="PTHR43721:SF11">
    <property type="entry name" value="SELENOCYSTEINE-SPECIFIC ELONGATION FACTOR"/>
    <property type="match status" value="1"/>
</dbReference>
<dbReference type="SUPFAM" id="SSF50465">
    <property type="entry name" value="EF-Tu/eEF-1alpha/eIF2-gamma C-terminal domain"/>
    <property type="match status" value="1"/>
</dbReference>
<evidence type="ECO:0000259" key="4">
    <source>
        <dbReference type="Pfam" id="PF25461"/>
    </source>
</evidence>
<dbReference type="Pfam" id="PF03144">
    <property type="entry name" value="GTP_EFTU_D2"/>
    <property type="match status" value="1"/>
</dbReference>
<feature type="domain" description="Selenocysteine-specific elongation factor beta-barrel" evidence="4">
    <location>
        <begin position="110"/>
        <end position="193"/>
    </location>
</feature>
<dbReference type="Gene3D" id="2.40.30.10">
    <property type="entry name" value="Translation factors"/>
    <property type="match status" value="2"/>
</dbReference>
<keyword evidence="2" id="KW-0342">GTP-binding</keyword>
<dbReference type="InterPro" id="IPR057335">
    <property type="entry name" value="Beta-barrel_SelB"/>
</dbReference>
<gene>
    <name evidence="5" type="ORF">S06H3_21395</name>
</gene>
<dbReference type="InterPro" id="IPR009001">
    <property type="entry name" value="Transl_elong_EF1A/Init_IF2_C"/>
</dbReference>
<accession>X1KFB8</accession>
<dbReference type="Pfam" id="PF25461">
    <property type="entry name" value="Beta-barrel_SelB"/>
    <property type="match status" value="1"/>
</dbReference>
<feature type="domain" description="Translation elongation factor EFTu-like" evidence="3">
    <location>
        <begin position="28"/>
        <end position="94"/>
    </location>
</feature>
<evidence type="ECO:0000313" key="5">
    <source>
        <dbReference type="EMBL" id="GAI05348.1"/>
    </source>
</evidence>
<dbReference type="AlphaFoldDB" id="X1KFB8"/>
<comment type="caution">
    <text evidence="5">The sequence shown here is derived from an EMBL/GenBank/DDBJ whole genome shotgun (WGS) entry which is preliminary data.</text>
</comment>
<evidence type="ECO:0000259" key="3">
    <source>
        <dbReference type="Pfam" id="PF03144"/>
    </source>
</evidence>
<protein>
    <submittedName>
        <fullName evidence="5">Uncharacterized protein</fullName>
    </submittedName>
</protein>
<dbReference type="InterPro" id="IPR009000">
    <property type="entry name" value="Transl_B-barrel_sf"/>
</dbReference>
<organism evidence="5">
    <name type="scientific">marine sediment metagenome</name>
    <dbReference type="NCBI Taxonomy" id="412755"/>
    <lineage>
        <taxon>unclassified sequences</taxon>
        <taxon>metagenomes</taxon>
        <taxon>ecological metagenomes</taxon>
    </lineage>
</organism>
<dbReference type="GO" id="GO:0003746">
    <property type="term" value="F:translation elongation factor activity"/>
    <property type="evidence" value="ECO:0007669"/>
    <property type="project" value="TreeGrafter"/>
</dbReference>
<dbReference type="InterPro" id="IPR050055">
    <property type="entry name" value="EF-Tu_GTPase"/>
</dbReference>
<keyword evidence="1" id="KW-0547">Nucleotide-binding</keyword>
<dbReference type="CDD" id="cd15491">
    <property type="entry name" value="selB_III"/>
    <property type="match status" value="1"/>
</dbReference>
<dbReference type="EMBL" id="BARV01011232">
    <property type="protein sequence ID" value="GAI05348.1"/>
    <property type="molecule type" value="Genomic_DNA"/>
</dbReference>
<dbReference type="PANTHER" id="PTHR43721">
    <property type="entry name" value="ELONGATION FACTOR TU-RELATED"/>
    <property type="match status" value="1"/>
</dbReference>
<evidence type="ECO:0000256" key="1">
    <source>
        <dbReference type="ARBA" id="ARBA00022741"/>
    </source>
</evidence>
<name>X1KFB8_9ZZZZ</name>
<dbReference type="SUPFAM" id="SSF50447">
    <property type="entry name" value="Translation proteins"/>
    <property type="match status" value="1"/>
</dbReference>
<feature type="non-terminal residue" evidence="5">
    <location>
        <position position="1"/>
    </location>
</feature>
<feature type="non-terminal residue" evidence="5">
    <location>
        <position position="254"/>
    </location>
</feature>
<evidence type="ECO:0000256" key="2">
    <source>
        <dbReference type="ARBA" id="ARBA00023134"/>
    </source>
</evidence>
<dbReference type="InterPro" id="IPR004161">
    <property type="entry name" value="EFTu-like_2"/>
</dbReference>
<dbReference type="GO" id="GO:0005525">
    <property type="term" value="F:GTP binding"/>
    <property type="evidence" value="ECO:0007669"/>
    <property type="project" value="UniProtKB-KW"/>
</dbReference>